<name>A0A918P7W5_9ACTN</name>
<gene>
    <name evidence="3" type="ORF">GCM10010365_03270</name>
</gene>
<evidence type="ECO:0000313" key="4">
    <source>
        <dbReference type="Proteomes" id="UP000622166"/>
    </source>
</evidence>
<keyword evidence="4" id="KW-1185">Reference proteome</keyword>
<sequence length="127" mass="13684">MHPLAVGRRIEVAADLDQVLVACDGVEVARHARSWARHQTITDPDHAAAAAAARQAAAARKPVPAEVTEVEERSLDTYVADNDLGGLPHRSAALQHETVRPGRRLSYGRSVEPETMPGRSLRIVGPD</sequence>
<feature type="domain" description="Transposase for insertion sequence element IS21-like C-terminal" evidence="2">
    <location>
        <begin position="2"/>
        <end position="43"/>
    </location>
</feature>
<reference evidence="3" key="2">
    <citation type="submission" date="2020-09" db="EMBL/GenBank/DDBJ databases">
        <authorList>
            <person name="Sun Q."/>
            <person name="Ohkuma M."/>
        </authorList>
    </citation>
    <scope>NUCLEOTIDE SEQUENCE</scope>
    <source>
        <strain evidence="3">JCM 4815</strain>
    </source>
</reference>
<feature type="region of interest" description="Disordered" evidence="1">
    <location>
        <begin position="48"/>
        <end position="72"/>
    </location>
</feature>
<dbReference type="AlphaFoldDB" id="A0A918P7W5"/>
<accession>A0A918P7W5</accession>
<feature type="compositionally biased region" description="Low complexity" evidence="1">
    <location>
        <begin position="48"/>
        <end position="60"/>
    </location>
</feature>
<dbReference type="Proteomes" id="UP000622166">
    <property type="component" value="Unassembled WGS sequence"/>
</dbReference>
<evidence type="ECO:0000313" key="3">
    <source>
        <dbReference type="EMBL" id="GGY88558.1"/>
    </source>
</evidence>
<organism evidence="3 4">
    <name type="scientific">Streptomyces poonensis</name>
    <dbReference type="NCBI Taxonomy" id="68255"/>
    <lineage>
        <taxon>Bacteria</taxon>
        <taxon>Bacillati</taxon>
        <taxon>Actinomycetota</taxon>
        <taxon>Actinomycetes</taxon>
        <taxon>Kitasatosporales</taxon>
        <taxon>Streptomycetaceae</taxon>
        <taxon>Streptomyces</taxon>
    </lineage>
</organism>
<feature type="region of interest" description="Disordered" evidence="1">
    <location>
        <begin position="90"/>
        <end position="119"/>
    </location>
</feature>
<proteinExistence type="predicted"/>
<dbReference type="InterPro" id="IPR054353">
    <property type="entry name" value="IstA-like_C"/>
</dbReference>
<evidence type="ECO:0000259" key="2">
    <source>
        <dbReference type="Pfam" id="PF22483"/>
    </source>
</evidence>
<reference evidence="3" key="1">
    <citation type="journal article" date="2014" name="Int. J. Syst. Evol. Microbiol.">
        <title>Complete genome sequence of Corynebacterium casei LMG S-19264T (=DSM 44701T), isolated from a smear-ripened cheese.</title>
        <authorList>
            <consortium name="US DOE Joint Genome Institute (JGI-PGF)"/>
            <person name="Walter F."/>
            <person name="Albersmeier A."/>
            <person name="Kalinowski J."/>
            <person name="Ruckert C."/>
        </authorList>
    </citation>
    <scope>NUCLEOTIDE SEQUENCE</scope>
    <source>
        <strain evidence="3">JCM 4815</strain>
    </source>
</reference>
<dbReference type="EMBL" id="BMVW01000001">
    <property type="protein sequence ID" value="GGY88558.1"/>
    <property type="molecule type" value="Genomic_DNA"/>
</dbReference>
<comment type="caution">
    <text evidence="3">The sequence shown here is derived from an EMBL/GenBank/DDBJ whole genome shotgun (WGS) entry which is preliminary data.</text>
</comment>
<evidence type="ECO:0000256" key="1">
    <source>
        <dbReference type="SAM" id="MobiDB-lite"/>
    </source>
</evidence>
<protein>
    <recommendedName>
        <fullName evidence="2">Transposase for insertion sequence element IS21-like C-terminal domain-containing protein</fullName>
    </recommendedName>
</protein>
<dbReference type="Pfam" id="PF22483">
    <property type="entry name" value="Mu-transpos_C_2"/>
    <property type="match status" value="1"/>
</dbReference>